<protein>
    <submittedName>
        <fullName evidence="3">Free methionine-R-sulfoxide reductase</fullName>
    </submittedName>
</protein>
<dbReference type="PANTHER" id="PTHR21021">
    <property type="entry name" value="GAF/PUTATIVE CYTOSKELETAL PROTEIN"/>
    <property type="match status" value="1"/>
</dbReference>
<dbReference type="InterPro" id="IPR051330">
    <property type="entry name" value="Phosphatase_reg/MetRdx"/>
</dbReference>
<dbReference type="OMA" id="FQGPIAC"/>
<name>A0A1C7M2F2_GRIFR</name>
<dbReference type="InterPro" id="IPR003018">
    <property type="entry name" value="GAF"/>
</dbReference>
<evidence type="ECO:0000259" key="2">
    <source>
        <dbReference type="Pfam" id="PF01590"/>
    </source>
</evidence>
<organism evidence="3 4">
    <name type="scientific">Grifola frondosa</name>
    <name type="common">Maitake</name>
    <name type="synonym">Polyporus frondosus</name>
    <dbReference type="NCBI Taxonomy" id="5627"/>
    <lineage>
        <taxon>Eukaryota</taxon>
        <taxon>Fungi</taxon>
        <taxon>Dikarya</taxon>
        <taxon>Basidiomycota</taxon>
        <taxon>Agaricomycotina</taxon>
        <taxon>Agaricomycetes</taxon>
        <taxon>Polyporales</taxon>
        <taxon>Grifolaceae</taxon>
        <taxon>Grifola</taxon>
    </lineage>
</organism>
<dbReference type="Pfam" id="PF01590">
    <property type="entry name" value="GAF"/>
    <property type="match status" value="1"/>
</dbReference>
<dbReference type="Gene3D" id="3.30.450.40">
    <property type="match status" value="1"/>
</dbReference>
<dbReference type="Proteomes" id="UP000092993">
    <property type="component" value="Unassembled WGS sequence"/>
</dbReference>
<dbReference type="InterPro" id="IPR029016">
    <property type="entry name" value="GAF-like_dom_sf"/>
</dbReference>
<feature type="non-terminal residue" evidence="3">
    <location>
        <position position="1"/>
    </location>
</feature>
<dbReference type="SUPFAM" id="SSF55781">
    <property type="entry name" value="GAF domain-like"/>
    <property type="match status" value="1"/>
</dbReference>
<dbReference type="InterPro" id="IPR000614">
    <property type="entry name" value="FRMsr_CS"/>
</dbReference>
<proteinExistence type="inferred from homology"/>
<gene>
    <name evidence="3" type="primary">YKL069W</name>
    <name evidence="3" type="ORF">A0H81_09337</name>
</gene>
<dbReference type="GO" id="GO:0033745">
    <property type="term" value="F:L-methionine-(R)-S-oxide reductase activity"/>
    <property type="evidence" value="ECO:0007669"/>
    <property type="project" value="TreeGrafter"/>
</dbReference>
<evidence type="ECO:0000313" key="4">
    <source>
        <dbReference type="Proteomes" id="UP000092993"/>
    </source>
</evidence>
<dbReference type="AlphaFoldDB" id="A0A1C7M2F2"/>
<dbReference type="OrthoDB" id="15735at2759"/>
<accession>A0A1C7M2F2</accession>
<evidence type="ECO:0000313" key="3">
    <source>
        <dbReference type="EMBL" id="OBZ70918.1"/>
    </source>
</evidence>
<keyword evidence="4" id="KW-1185">Reference proteome</keyword>
<dbReference type="PROSITE" id="PS01320">
    <property type="entry name" value="UPF0067"/>
    <property type="match status" value="1"/>
</dbReference>
<dbReference type="GO" id="GO:0005829">
    <property type="term" value="C:cytosol"/>
    <property type="evidence" value="ECO:0007669"/>
    <property type="project" value="TreeGrafter"/>
</dbReference>
<reference evidence="3 4" key="1">
    <citation type="submission" date="2016-03" db="EMBL/GenBank/DDBJ databases">
        <title>Whole genome sequencing of Grifola frondosa 9006-11.</title>
        <authorList>
            <person name="Min B."/>
            <person name="Park H."/>
            <person name="Kim J.-G."/>
            <person name="Cho H."/>
            <person name="Oh Y.-L."/>
            <person name="Kong W.-S."/>
            <person name="Choi I.-G."/>
        </authorList>
    </citation>
    <scope>NUCLEOTIDE SEQUENCE [LARGE SCALE GENOMIC DNA]</scope>
    <source>
        <strain evidence="3 4">9006-11</strain>
    </source>
</reference>
<evidence type="ECO:0000256" key="1">
    <source>
        <dbReference type="ARBA" id="ARBA00038454"/>
    </source>
</evidence>
<comment type="similarity">
    <text evidence="1">Belongs to the free Met sulfoxide reductase family.</text>
</comment>
<dbReference type="PANTHER" id="PTHR21021:SF15">
    <property type="entry name" value="FREE METHIONINE-R-SULFOXIDE REDUCTASE"/>
    <property type="match status" value="1"/>
</dbReference>
<comment type="caution">
    <text evidence="3">The sequence shown here is derived from an EMBL/GenBank/DDBJ whole genome shotgun (WGS) entry which is preliminary data.</text>
</comment>
<sequence length="220" mass="23672">LSLLCYDYHVTANSLVYLIVEITVLDTSALEYGNNMPHADAAFVPSGISKTEFWAHVHSQLASLLEGQRNWVTNLANASSLIYSSLLACEAHFGAGNRAVNWCVEPAPSQSSRLLLGPFCGKPACQLINVAPGKARGVCADAYLQRKTLLVPDVDAYPGHIACDGETKSEIVCPLILRHDGEETAIGVLDLDCLALSGFSEEDRAGLERIALLVVDACDW</sequence>
<dbReference type="EMBL" id="LUGG01000013">
    <property type="protein sequence ID" value="OBZ70918.1"/>
    <property type="molecule type" value="Genomic_DNA"/>
</dbReference>
<feature type="domain" description="GAF" evidence="2">
    <location>
        <begin position="134"/>
        <end position="214"/>
    </location>
</feature>
<dbReference type="STRING" id="5627.A0A1C7M2F2"/>